<dbReference type="AlphaFoldDB" id="Q39607"/>
<feature type="non-terminal residue" evidence="2">
    <location>
        <position position="38"/>
    </location>
</feature>
<organism evidence="2">
    <name type="scientific">Chlamydomonas reinhardtii</name>
    <name type="common">Chlamydomonas smithii</name>
    <dbReference type="NCBI Taxonomy" id="3055"/>
    <lineage>
        <taxon>Eukaryota</taxon>
        <taxon>Viridiplantae</taxon>
        <taxon>Chlorophyta</taxon>
        <taxon>core chlorophytes</taxon>
        <taxon>Chlorophyceae</taxon>
        <taxon>CS clade</taxon>
        <taxon>Chlamydomonadales</taxon>
        <taxon>Chlamydomonadaceae</taxon>
        <taxon>Chlamydomonas</taxon>
    </lineage>
</organism>
<dbReference type="GO" id="GO:0009703">
    <property type="term" value="F:nitrate reductase (NADH) activity"/>
    <property type="evidence" value="ECO:0007669"/>
    <property type="project" value="UniProtKB-EC"/>
</dbReference>
<evidence type="ECO:0000313" key="2">
    <source>
        <dbReference type="EMBL" id="AAA33087.1"/>
    </source>
</evidence>
<proteinExistence type="predicted"/>
<feature type="domain" description="Oxidoreductase FAD/NAD(P)-binding" evidence="1">
    <location>
        <begin position="5"/>
        <end position="37"/>
    </location>
</feature>
<dbReference type="EMBL" id="AH001336">
    <property type="protein sequence ID" value="AAA33087.1"/>
    <property type="molecule type" value="Genomic_DNA"/>
</dbReference>
<evidence type="ECO:0000259" key="1">
    <source>
        <dbReference type="Pfam" id="PF00175"/>
    </source>
</evidence>
<dbReference type="Gene3D" id="3.40.50.80">
    <property type="entry name" value="Nucleotide-binding domain of ferredoxin-NADP reductase (FNR) module"/>
    <property type="match status" value="1"/>
</dbReference>
<keyword evidence="2" id="KW-0560">Oxidoreductase</keyword>
<protein>
    <submittedName>
        <fullName evidence="2">Nitrate reductase</fullName>
        <ecNumber evidence="2">1.7.1.1</ecNumber>
    </submittedName>
</protein>
<accession>Q39607</accession>
<dbReference type="InterPro" id="IPR001433">
    <property type="entry name" value="OxRdtase_FAD/NAD-bd"/>
</dbReference>
<sequence length="38" mass="4486">PLPTCRLALLFANTHEDDILLREELDELANNHPERFRL</sequence>
<feature type="non-terminal residue" evidence="2">
    <location>
        <position position="1"/>
    </location>
</feature>
<dbReference type="EC" id="1.7.1.1" evidence="2"/>
<dbReference type="PIR" id="A33717">
    <property type="entry name" value="A33717"/>
</dbReference>
<gene>
    <name evidence="2" type="primary">nit-1</name>
</gene>
<reference evidence="2" key="1">
    <citation type="journal article" date="1989" name="Proc. Natl. Acad. Sci. U.S.A.">
        <title>Isolation and characterization of the nitrate reductase structural gene of Chlamydomonas reinhardtii.</title>
        <authorList>
            <person name="Fernandez E."/>
            <person name="Schnell R."/>
            <person name="Ranum L.P."/>
            <person name="Hussey S.C."/>
            <person name="Silflow C.D."/>
            <person name="Lefebvre P.A."/>
        </authorList>
    </citation>
    <scope>NUCLEOTIDE SEQUENCE</scope>
    <source>
        <strain evidence="2">21gr</strain>
    </source>
</reference>
<dbReference type="InterPro" id="IPR039261">
    <property type="entry name" value="FNR_nucleotide-bd"/>
</dbReference>
<dbReference type="SUPFAM" id="SSF52343">
    <property type="entry name" value="Ferredoxin reductase-like, C-terminal NADP-linked domain"/>
    <property type="match status" value="1"/>
</dbReference>
<dbReference type="Pfam" id="PF00175">
    <property type="entry name" value="NAD_binding_1"/>
    <property type="match status" value="1"/>
</dbReference>
<name>Q39607_CHLRE</name>